<proteinExistence type="predicted"/>
<accession>A0ABS4ZWJ8</accession>
<name>A0ABS4ZWJ8_9MYCO</name>
<sequence>MRQSLARLTAQLAELEGLTCAKEAEVEELKLQPDPDQGRIDQLEAEIASNYVEIDGLTLQISSLSQVIDEHC</sequence>
<gene>
    <name evidence="1" type="ORF">JOF57_003771</name>
</gene>
<keyword evidence="2" id="KW-1185">Reference proteome</keyword>
<comment type="caution">
    <text evidence="1">The sequence shown here is derived from an EMBL/GenBank/DDBJ whole genome shotgun (WGS) entry which is preliminary data.</text>
</comment>
<dbReference type="EMBL" id="JAGIOP010000002">
    <property type="protein sequence ID" value="MBP2453858.1"/>
    <property type="molecule type" value="Genomic_DNA"/>
</dbReference>
<reference evidence="1 2" key="1">
    <citation type="submission" date="2021-03" db="EMBL/GenBank/DDBJ databases">
        <title>Sequencing the genomes of 1000 actinobacteria strains.</title>
        <authorList>
            <person name="Klenk H.-P."/>
        </authorList>
    </citation>
    <scope>NUCLEOTIDE SEQUENCE [LARGE SCALE GENOMIC DNA]</scope>
    <source>
        <strain evidence="1 2">DSM 46713</strain>
    </source>
</reference>
<organism evidence="1 2">
    <name type="scientific">Mycolicibacterium lutetiense</name>
    <dbReference type="NCBI Taxonomy" id="1641992"/>
    <lineage>
        <taxon>Bacteria</taxon>
        <taxon>Bacillati</taxon>
        <taxon>Actinomycetota</taxon>
        <taxon>Actinomycetes</taxon>
        <taxon>Mycobacteriales</taxon>
        <taxon>Mycobacteriaceae</taxon>
        <taxon>Mycolicibacterium</taxon>
    </lineage>
</organism>
<evidence type="ECO:0000313" key="2">
    <source>
        <dbReference type="Proteomes" id="UP000694460"/>
    </source>
</evidence>
<protein>
    <submittedName>
        <fullName evidence="1">Peptidoglycan hydrolase CwlO-like protein</fullName>
    </submittedName>
</protein>
<dbReference type="Proteomes" id="UP000694460">
    <property type="component" value="Unassembled WGS sequence"/>
</dbReference>
<evidence type="ECO:0000313" key="1">
    <source>
        <dbReference type="EMBL" id="MBP2453858.1"/>
    </source>
</evidence>